<evidence type="ECO:0000259" key="5">
    <source>
        <dbReference type="PROSITE" id="PS50263"/>
    </source>
</evidence>
<feature type="domain" description="CN hydrolase" evidence="5">
    <location>
        <begin position="18"/>
        <end position="219"/>
    </location>
</feature>
<keyword evidence="7" id="KW-1185">Reference proteome</keyword>
<dbReference type="PROSITE" id="PS50263">
    <property type="entry name" value="CN_HYDROLASE"/>
    <property type="match status" value="1"/>
</dbReference>
<dbReference type="EC" id="3.5.5.1" evidence="4"/>
<dbReference type="EMBL" id="JBFXLR010000006">
    <property type="protein sequence ID" value="KAL2857599.1"/>
    <property type="molecule type" value="Genomic_DNA"/>
</dbReference>
<dbReference type="SUPFAM" id="SSF56317">
    <property type="entry name" value="Carbon-nitrogen hydrolase"/>
    <property type="match status" value="1"/>
</dbReference>
<organism evidence="6 7">
    <name type="scientific">Aspergillus pseudodeflectus</name>
    <dbReference type="NCBI Taxonomy" id="176178"/>
    <lineage>
        <taxon>Eukaryota</taxon>
        <taxon>Fungi</taxon>
        <taxon>Dikarya</taxon>
        <taxon>Ascomycota</taxon>
        <taxon>Pezizomycotina</taxon>
        <taxon>Eurotiomycetes</taxon>
        <taxon>Eurotiomycetidae</taxon>
        <taxon>Eurotiales</taxon>
        <taxon>Aspergillaceae</taxon>
        <taxon>Aspergillus</taxon>
        <taxon>Aspergillus subgen. Nidulantes</taxon>
    </lineage>
</organism>
<accession>A0ABR4KZC2</accession>
<evidence type="ECO:0000256" key="1">
    <source>
        <dbReference type="ARBA" id="ARBA00008129"/>
    </source>
</evidence>
<comment type="catalytic activity">
    <reaction evidence="3">
        <text>a nitrile + 2 H2O = a carboxylate + NH4(+)</text>
        <dbReference type="Rhea" id="RHEA:21724"/>
        <dbReference type="ChEBI" id="CHEBI:15377"/>
        <dbReference type="ChEBI" id="CHEBI:18379"/>
        <dbReference type="ChEBI" id="CHEBI:28938"/>
        <dbReference type="ChEBI" id="CHEBI:29067"/>
        <dbReference type="EC" id="3.5.5.1"/>
    </reaction>
</comment>
<dbReference type="InterPro" id="IPR003010">
    <property type="entry name" value="C-N_Hydrolase"/>
</dbReference>
<dbReference type="Pfam" id="PF00795">
    <property type="entry name" value="CN_hydrolase"/>
    <property type="match status" value="2"/>
</dbReference>
<dbReference type="GeneID" id="98157823"/>
<name>A0ABR4KZC2_9EURO</name>
<sequence length="235" mass="25425">MHGAPYLIVSGYKGIANTSPAAVQAEPIWFDLRETVAKTCSLIAQAASQGAQIVAFSESFIPGCPTWCTINSDGEIVTARRKLKPVHMEKTVFGYGDRPTLENTADTAVGRVGDHYNPLLAFNTYLQGEQIHVSAWLPVASRSAIPSISSVYSMQAQDFTLHSKAIISVAGVKEFSLENTPLFNTPRGGNARIYAPDGRLLATDLSSTEEGMVFADLDLDWVVRERPLLVNAGHS</sequence>
<reference evidence="6 7" key="1">
    <citation type="submission" date="2024-07" db="EMBL/GenBank/DDBJ databases">
        <title>Section-level genome sequencing and comparative genomics of Aspergillus sections Usti and Cavernicolus.</title>
        <authorList>
            <consortium name="Lawrence Berkeley National Laboratory"/>
            <person name="Nybo J.L."/>
            <person name="Vesth T.C."/>
            <person name="Theobald S."/>
            <person name="Frisvad J.C."/>
            <person name="Larsen T.O."/>
            <person name="Kjaerboelling I."/>
            <person name="Rothschild-Mancinelli K."/>
            <person name="Lyhne E.K."/>
            <person name="Kogle M.E."/>
            <person name="Barry K."/>
            <person name="Clum A."/>
            <person name="Na H."/>
            <person name="Ledsgaard L."/>
            <person name="Lin J."/>
            <person name="Lipzen A."/>
            <person name="Kuo A."/>
            <person name="Riley R."/>
            <person name="Mondo S."/>
            <person name="LaButti K."/>
            <person name="Haridas S."/>
            <person name="Pangalinan J."/>
            <person name="Salamov A.A."/>
            <person name="Simmons B.A."/>
            <person name="Magnuson J.K."/>
            <person name="Chen J."/>
            <person name="Drula E."/>
            <person name="Henrissat B."/>
            <person name="Wiebenga A."/>
            <person name="Lubbers R.J."/>
            <person name="Gomes A.C."/>
            <person name="Macurrencykelacurrency M.R."/>
            <person name="Stajich J."/>
            <person name="Grigoriev I.V."/>
            <person name="Mortensen U.H."/>
            <person name="De vries R.P."/>
            <person name="Baker S.E."/>
            <person name="Andersen M.R."/>
        </authorList>
    </citation>
    <scope>NUCLEOTIDE SEQUENCE [LARGE SCALE GENOMIC DNA]</scope>
    <source>
        <strain evidence="6 7">CBS 756.74</strain>
    </source>
</reference>
<protein>
    <recommendedName>
        <fullName evidence="4">nitrilase</fullName>
        <ecNumber evidence="4">3.5.5.1</ecNumber>
    </recommendedName>
</protein>
<proteinExistence type="inferred from homology"/>
<dbReference type="Proteomes" id="UP001610444">
    <property type="component" value="Unassembled WGS sequence"/>
</dbReference>
<dbReference type="PANTHER" id="PTHR46044">
    <property type="entry name" value="NITRILASE"/>
    <property type="match status" value="1"/>
</dbReference>
<dbReference type="PANTHER" id="PTHR46044:SF14">
    <property type="entry name" value="ARYLACETONITRILASE"/>
    <property type="match status" value="1"/>
</dbReference>
<evidence type="ECO:0000256" key="4">
    <source>
        <dbReference type="ARBA" id="ARBA00039045"/>
    </source>
</evidence>
<dbReference type="Gene3D" id="3.60.110.10">
    <property type="entry name" value="Carbon-nitrogen hydrolase"/>
    <property type="match status" value="2"/>
</dbReference>
<dbReference type="InterPro" id="IPR036526">
    <property type="entry name" value="C-N_Hydrolase_sf"/>
</dbReference>
<comment type="caution">
    <text evidence="6">The sequence shown here is derived from an EMBL/GenBank/DDBJ whole genome shotgun (WGS) entry which is preliminary data.</text>
</comment>
<evidence type="ECO:0000256" key="2">
    <source>
        <dbReference type="ARBA" id="ARBA00022801"/>
    </source>
</evidence>
<evidence type="ECO:0000256" key="3">
    <source>
        <dbReference type="ARBA" id="ARBA00036406"/>
    </source>
</evidence>
<dbReference type="InterPro" id="IPR044149">
    <property type="entry name" value="Nitrilases_CHs"/>
</dbReference>
<evidence type="ECO:0000313" key="6">
    <source>
        <dbReference type="EMBL" id="KAL2857599.1"/>
    </source>
</evidence>
<keyword evidence="2 6" id="KW-0378">Hydrolase</keyword>
<comment type="similarity">
    <text evidence="1">Belongs to the carbon-nitrogen hydrolase superfamily. Nitrilase family.</text>
</comment>
<dbReference type="RefSeq" id="XP_070903130.1">
    <property type="nucleotide sequence ID" value="XM_071042659.1"/>
</dbReference>
<gene>
    <name evidence="6" type="ORF">BJX68DRAFT_253081</name>
</gene>
<dbReference type="GO" id="GO:0016787">
    <property type="term" value="F:hydrolase activity"/>
    <property type="evidence" value="ECO:0007669"/>
    <property type="project" value="UniProtKB-KW"/>
</dbReference>
<evidence type="ECO:0000313" key="7">
    <source>
        <dbReference type="Proteomes" id="UP001610444"/>
    </source>
</evidence>